<sequence length="206" mass="23894">MTLGTGKLSWRLVEIDRVLHYTPSSVRRYKTYDEICINGVVYYPFARRDRKTYIIVCFDVRSEKLSFIKVKEALCEAVLCGTLINYNGKLGLLLCKEPYVLHKRSRSFKLWVLEDLEKQSWSEHLYLLPALWENVVGDALLRFVGATLTNEIVFSSSNCPYGRFYLFYLNIERNSIVRVEGQGMDVSKGDRVLCTSLDHVEDVKLM</sequence>
<dbReference type="PANTHER" id="PTHR31111">
    <property type="entry name" value="BNAA05G37150D PROTEIN-RELATED"/>
    <property type="match status" value="1"/>
</dbReference>
<dbReference type="Proteomes" id="UP000467841">
    <property type="component" value="Unassembled WGS sequence"/>
</dbReference>
<dbReference type="EMBL" id="CACVBM020001418">
    <property type="protein sequence ID" value="CAA7049565.1"/>
    <property type="molecule type" value="Genomic_DNA"/>
</dbReference>
<evidence type="ECO:0000259" key="1">
    <source>
        <dbReference type="Pfam" id="PF08268"/>
    </source>
</evidence>
<dbReference type="AlphaFoldDB" id="A0A6D2KBF4"/>
<dbReference type="PANTHER" id="PTHR31111:SF62">
    <property type="entry name" value="F-BOX DOMAIN-CONTAINING PROTEIN"/>
    <property type="match status" value="1"/>
</dbReference>
<dbReference type="InterPro" id="IPR017451">
    <property type="entry name" value="F-box-assoc_interact_dom"/>
</dbReference>
<dbReference type="OrthoDB" id="1028232at2759"/>
<organism evidence="2 3">
    <name type="scientific">Microthlaspi erraticum</name>
    <dbReference type="NCBI Taxonomy" id="1685480"/>
    <lineage>
        <taxon>Eukaryota</taxon>
        <taxon>Viridiplantae</taxon>
        <taxon>Streptophyta</taxon>
        <taxon>Embryophyta</taxon>
        <taxon>Tracheophyta</taxon>
        <taxon>Spermatophyta</taxon>
        <taxon>Magnoliopsida</taxon>
        <taxon>eudicotyledons</taxon>
        <taxon>Gunneridae</taxon>
        <taxon>Pentapetalae</taxon>
        <taxon>rosids</taxon>
        <taxon>malvids</taxon>
        <taxon>Brassicales</taxon>
        <taxon>Brassicaceae</taxon>
        <taxon>Coluteocarpeae</taxon>
        <taxon>Microthlaspi</taxon>
    </lineage>
</organism>
<dbReference type="InterPro" id="IPR013187">
    <property type="entry name" value="F-box-assoc_dom_typ3"/>
</dbReference>
<comment type="caution">
    <text evidence="2">The sequence shown here is derived from an EMBL/GenBank/DDBJ whole genome shotgun (WGS) entry which is preliminary data.</text>
</comment>
<proteinExistence type="predicted"/>
<evidence type="ECO:0000313" key="2">
    <source>
        <dbReference type="EMBL" id="CAA7049565.1"/>
    </source>
</evidence>
<feature type="domain" description="F-box associated beta-propeller type 3" evidence="1">
    <location>
        <begin position="2"/>
        <end position="200"/>
    </location>
</feature>
<evidence type="ECO:0000313" key="3">
    <source>
        <dbReference type="Proteomes" id="UP000467841"/>
    </source>
</evidence>
<name>A0A6D2KBF4_9BRAS</name>
<keyword evidence="3" id="KW-1185">Reference proteome</keyword>
<reference evidence="2" key="1">
    <citation type="submission" date="2020-01" db="EMBL/GenBank/DDBJ databases">
        <authorList>
            <person name="Mishra B."/>
        </authorList>
    </citation>
    <scope>NUCLEOTIDE SEQUENCE [LARGE SCALE GENOMIC DNA]</scope>
</reference>
<dbReference type="Pfam" id="PF08268">
    <property type="entry name" value="FBA_3"/>
    <property type="match status" value="1"/>
</dbReference>
<protein>
    <recommendedName>
        <fullName evidence="1">F-box associated beta-propeller type 3 domain-containing protein</fullName>
    </recommendedName>
</protein>
<dbReference type="NCBIfam" id="TIGR01640">
    <property type="entry name" value="F_box_assoc_1"/>
    <property type="match status" value="1"/>
</dbReference>
<gene>
    <name evidence="2" type="ORF">MERR_LOCUS36800</name>
</gene>
<accession>A0A6D2KBF4</accession>